<dbReference type="Proteomes" id="UP001500630">
    <property type="component" value="Unassembled WGS sequence"/>
</dbReference>
<organism evidence="2 3">
    <name type="scientific">Nonomuraea rosea</name>
    <dbReference type="NCBI Taxonomy" id="638574"/>
    <lineage>
        <taxon>Bacteria</taxon>
        <taxon>Bacillati</taxon>
        <taxon>Actinomycetota</taxon>
        <taxon>Actinomycetes</taxon>
        <taxon>Streptosporangiales</taxon>
        <taxon>Streptosporangiaceae</taxon>
        <taxon>Nonomuraea</taxon>
    </lineage>
</organism>
<protein>
    <recommendedName>
        <fullName evidence="1">ORC1/DEAH AAA+ ATPase domain-containing protein</fullName>
    </recommendedName>
</protein>
<gene>
    <name evidence="2" type="ORF">GCM10022419_105910</name>
</gene>
<name>A0ABP6ZEU8_9ACTN</name>
<proteinExistence type="predicted"/>
<sequence length="171" mass="18634">MMPRPLMLSSNAHILTRSFGEVLILPHGPVTSVSIRRLTDGMLGLAVQDWKMLFIHGDAQQRADIVSRLREHAAQGLRYCTMPSYASSGQVRTVLCAALGLHRPTRGHPHAVDRLIHHALAGTSRMVVLDQAQHLHATGSEYVHYLSERTDAMVIAVVHSTSGDPHADAGA</sequence>
<evidence type="ECO:0000313" key="3">
    <source>
        <dbReference type="Proteomes" id="UP001500630"/>
    </source>
</evidence>
<evidence type="ECO:0000259" key="1">
    <source>
        <dbReference type="Pfam" id="PF13401"/>
    </source>
</evidence>
<dbReference type="Pfam" id="PF13401">
    <property type="entry name" value="AAA_22"/>
    <property type="match status" value="1"/>
</dbReference>
<feature type="domain" description="ORC1/DEAH AAA+ ATPase" evidence="1">
    <location>
        <begin position="75"/>
        <end position="153"/>
    </location>
</feature>
<comment type="caution">
    <text evidence="2">The sequence shown here is derived from an EMBL/GenBank/DDBJ whole genome shotgun (WGS) entry which is preliminary data.</text>
</comment>
<accession>A0ABP6ZEU8</accession>
<keyword evidence="3" id="KW-1185">Reference proteome</keyword>
<reference evidence="3" key="1">
    <citation type="journal article" date="2019" name="Int. J. Syst. Evol. Microbiol.">
        <title>The Global Catalogue of Microorganisms (GCM) 10K type strain sequencing project: providing services to taxonomists for standard genome sequencing and annotation.</title>
        <authorList>
            <consortium name="The Broad Institute Genomics Platform"/>
            <consortium name="The Broad Institute Genome Sequencing Center for Infectious Disease"/>
            <person name="Wu L."/>
            <person name="Ma J."/>
        </authorList>
    </citation>
    <scope>NUCLEOTIDE SEQUENCE [LARGE SCALE GENOMIC DNA]</scope>
    <source>
        <strain evidence="3">JCM 17326</strain>
    </source>
</reference>
<dbReference type="InterPro" id="IPR049945">
    <property type="entry name" value="AAA_22"/>
</dbReference>
<evidence type="ECO:0000313" key="2">
    <source>
        <dbReference type="EMBL" id="GAA3604143.1"/>
    </source>
</evidence>
<dbReference type="EMBL" id="BAABDQ010000039">
    <property type="protein sequence ID" value="GAA3604143.1"/>
    <property type="molecule type" value="Genomic_DNA"/>
</dbReference>